<dbReference type="GO" id="GO:0006007">
    <property type="term" value="P:glucose catabolic process"/>
    <property type="evidence" value="ECO:0007669"/>
    <property type="project" value="InterPro"/>
</dbReference>
<dbReference type="EC" id="5.4.2.12" evidence="9 10"/>
<evidence type="ECO:0000256" key="11">
    <source>
        <dbReference type="PIRSR" id="PIRSR001492-1"/>
    </source>
</evidence>
<dbReference type="InterPro" id="IPR036646">
    <property type="entry name" value="PGAM_B_sf"/>
</dbReference>
<comment type="function">
    <text evidence="2 9">Catalyzes the interconversion of 2-phosphoglycerate and 3-phosphoglycerate.</text>
</comment>
<keyword evidence="8 9" id="KW-0413">Isomerase</keyword>
<dbReference type="GO" id="GO:0030145">
    <property type="term" value="F:manganese ion binding"/>
    <property type="evidence" value="ECO:0007669"/>
    <property type="project" value="UniProtKB-UniRule"/>
</dbReference>
<feature type="binding site" evidence="9 12">
    <location>
        <begin position="255"/>
        <end position="258"/>
    </location>
    <ligand>
        <name>substrate</name>
    </ligand>
</feature>
<dbReference type="Pfam" id="PF01676">
    <property type="entry name" value="Metalloenzyme"/>
    <property type="match status" value="1"/>
</dbReference>
<comment type="catalytic activity">
    <reaction evidence="1 9">
        <text>(2R)-2-phosphoglycerate = (2R)-3-phosphoglycerate</text>
        <dbReference type="Rhea" id="RHEA:15901"/>
        <dbReference type="ChEBI" id="CHEBI:58272"/>
        <dbReference type="ChEBI" id="CHEBI:58289"/>
        <dbReference type="EC" id="5.4.2.12"/>
    </reaction>
</comment>
<dbReference type="UniPathway" id="UPA00109">
    <property type="reaction ID" value="UER00186"/>
</dbReference>
<evidence type="ECO:0000256" key="10">
    <source>
        <dbReference type="NCBIfam" id="TIGR01307"/>
    </source>
</evidence>
<dbReference type="InterPro" id="IPR017850">
    <property type="entry name" value="Alkaline_phosphatase_core_sf"/>
</dbReference>
<reference evidence="16 17" key="1">
    <citation type="submission" date="2015-03" db="EMBL/GenBank/DDBJ databases">
        <title>Draft genome sequence of Elstera litoralis.</title>
        <authorList>
            <person name="Rahalkar M.C."/>
            <person name="Dhakephalkar P.K."/>
            <person name="Pore S.D."/>
            <person name="Arora P."/>
            <person name="Kapse N.G."/>
            <person name="Pandit P.S."/>
        </authorList>
    </citation>
    <scope>NUCLEOTIDE SEQUENCE [LARGE SCALE GENOMIC DNA]</scope>
    <source>
        <strain evidence="16 17">Dia-1</strain>
    </source>
</reference>
<dbReference type="Gene3D" id="3.40.1450.10">
    <property type="entry name" value="BPG-independent phosphoglycerate mutase, domain B"/>
    <property type="match status" value="1"/>
</dbReference>
<comment type="cofactor">
    <cofactor evidence="9">
        <name>Mn(2+)</name>
        <dbReference type="ChEBI" id="CHEBI:29035"/>
    </cofactor>
    <text evidence="9">Binds 2 manganese ions per subunit.</text>
</comment>
<evidence type="ECO:0000256" key="1">
    <source>
        <dbReference type="ARBA" id="ARBA00000370"/>
    </source>
</evidence>
<dbReference type="InterPro" id="IPR011258">
    <property type="entry name" value="BPG-indep_PGM_N"/>
</dbReference>
<evidence type="ECO:0000259" key="14">
    <source>
        <dbReference type="Pfam" id="PF01676"/>
    </source>
</evidence>
<feature type="binding site" evidence="9 13">
    <location>
        <position position="440"/>
    </location>
    <ligand>
        <name>Mn(2+)</name>
        <dbReference type="ChEBI" id="CHEBI:29035"/>
        <label>2</label>
    </ligand>
</feature>
<keyword evidence="7 9" id="KW-0464">Manganese</keyword>
<keyword evidence="17" id="KW-1185">Reference proteome</keyword>
<feature type="binding site" evidence="9 13">
    <location>
        <position position="62"/>
    </location>
    <ligand>
        <name>Mn(2+)</name>
        <dbReference type="ChEBI" id="CHEBI:29035"/>
        <label>2</label>
    </ligand>
</feature>
<dbReference type="Gene3D" id="3.40.720.10">
    <property type="entry name" value="Alkaline Phosphatase, subunit A"/>
    <property type="match status" value="1"/>
</dbReference>
<dbReference type="PANTHER" id="PTHR31637">
    <property type="entry name" value="2,3-BISPHOSPHOGLYCERATE-INDEPENDENT PHOSPHOGLYCERATE MUTASE"/>
    <property type="match status" value="1"/>
</dbReference>
<dbReference type="InterPro" id="IPR005995">
    <property type="entry name" value="Pgm_bpd_ind"/>
</dbReference>
<organism evidence="16 17">
    <name type="scientific">Elstera litoralis</name>
    <dbReference type="NCBI Taxonomy" id="552518"/>
    <lineage>
        <taxon>Bacteria</taxon>
        <taxon>Pseudomonadati</taxon>
        <taxon>Pseudomonadota</taxon>
        <taxon>Alphaproteobacteria</taxon>
        <taxon>Rhodospirillales</taxon>
        <taxon>Rhodospirillaceae</taxon>
        <taxon>Elstera</taxon>
    </lineage>
</organism>
<comment type="subunit">
    <text evidence="9">Monomer.</text>
</comment>
<accession>A0A0F3IRE2</accession>
<protein>
    <recommendedName>
        <fullName evidence="9 10">2,3-bisphosphoglycerate-independent phosphoglycerate mutase</fullName>
        <shortName evidence="9">BPG-independent PGAM</shortName>
        <shortName evidence="9">Phosphoglyceromutase</shortName>
        <shortName evidence="9">iPGM</shortName>
        <ecNumber evidence="9 10">5.4.2.12</ecNumber>
    </recommendedName>
</protein>
<dbReference type="RefSeq" id="WP_045776320.1">
    <property type="nucleotide sequence ID" value="NZ_LAJY01000357.1"/>
</dbReference>
<evidence type="ECO:0000256" key="4">
    <source>
        <dbReference type="ARBA" id="ARBA00008819"/>
    </source>
</evidence>
<name>A0A0F3IRE2_9PROT</name>
<dbReference type="FunFam" id="3.40.1450.10:FF:000002">
    <property type="entry name" value="2,3-bisphosphoglycerate-independent phosphoglycerate mutase"/>
    <property type="match status" value="1"/>
</dbReference>
<feature type="binding site" evidence="9 13">
    <location>
        <position position="12"/>
    </location>
    <ligand>
        <name>Mn(2+)</name>
        <dbReference type="ChEBI" id="CHEBI:29035"/>
        <label>2</label>
    </ligand>
</feature>
<comment type="caution">
    <text evidence="16">The sequence shown here is derived from an EMBL/GenBank/DDBJ whole genome shotgun (WGS) entry which is preliminary data.</text>
</comment>
<feature type="binding site" evidence="9 13">
    <location>
        <position position="398"/>
    </location>
    <ligand>
        <name>Mn(2+)</name>
        <dbReference type="ChEBI" id="CHEBI:29035"/>
        <label>1</label>
    </ligand>
</feature>
<dbReference type="SUPFAM" id="SSF64158">
    <property type="entry name" value="2,3-Bisphosphoglycerate-independent phosphoglycerate mutase, substrate-binding domain"/>
    <property type="match status" value="1"/>
</dbReference>
<evidence type="ECO:0000256" key="7">
    <source>
        <dbReference type="ARBA" id="ARBA00023211"/>
    </source>
</evidence>
<feature type="binding site" evidence="9 13">
    <location>
        <position position="402"/>
    </location>
    <ligand>
        <name>Mn(2+)</name>
        <dbReference type="ChEBI" id="CHEBI:29035"/>
        <label>1</label>
    </ligand>
</feature>
<feature type="binding site" evidence="9 12">
    <location>
        <position position="184"/>
    </location>
    <ligand>
        <name>substrate</name>
    </ligand>
</feature>
<evidence type="ECO:0000256" key="9">
    <source>
        <dbReference type="HAMAP-Rule" id="MF_01038"/>
    </source>
</evidence>
<feature type="binding site" evidence="9 13">
    <location>
        <position position="458"/>
    </location>
    <ligand>
        <name>Mn(2+)</name>
        <dbReference type="ChEBI" id="CHEBI:29035"/>
        <label>1</label>
    </ligand>
</feature>
<proteinExistence type="inferred from homology"/>
<sequence length="518" mass="54366">MSPRPVVLCILDGWGLRSDLDNNAIAQANTPTFDRLMQTCPTGRLNASERFVGLPEGQMGNSEVGHMNLGAGRIVVPDLPRIDNALLDGSLAAKPGLHQFIATLKASGGAAHLLGLMSDGGVHSHQDHIVGTAKLIAAQGVPVILHVFTDGRDTPPQSALTFLSQVEAALGGVPGVRIGTLSGRFFAMDRDKRWDRVEAAYRAIVSAQGKMAESPKAAIEASYAAGELDEFIQPTVIGAYAGMADGDGLMMVNFRADRARELLTALADPAFDGFARSRTPKFAAMLGMVEYSSALNVFFPALFPPEDIPDTLGEVLAKAGKTQLRIAETEKYAHVTFFFNGGVETVFPGEERILVPSPKVKTYDLQPAMSAVEVTDKLVAAIEGGQFDAIVVNYANTDMVGHSGILSAAIEAVETVDACLARLEAAVVKAGGAMLVTADHGNAEQMIDPITREPHTAHTLNLVPTILVNAPAGVKSLREGALADVAPTLLALIGLPQPAVMTGISLLSDAAPAQAAAE</sequence>
<dbReference type="PATRIC" id="fig|552518.3.peg.2393"/>
<dbReference type="HAMAP" id="MF_01038">
    <property type="entry name" value="GpmI"/>
    <property type="match status" value="1"/>
</dbReference>
<comment type="pathway">
    <text evidence="3 9">Carbohydrate degradation; glycolysis; pyruvate from D-glyceraldehyde 3-phosphate: step 3/5.</text>
</comment>
<evidence type="ECO:0000259" key="15">
    <source>
        <dbReference type="Pfam" id="PF06415"/>
    </source>
</evidence>
<dbReference type="PANTHER" id="PTHR31637:SF0">
    <property type="entry name" value="2,3-BISPHOSPHOGLYCERATE-INDEPENDENT PHOSPHOGLYCERATE MUTASE"/>
    <property type="match status" value="1"/>
</dbReference>
<keyword evidence="6 9" id="KW-0324">Glycolysis</keyword>
<evidence type="ECO:0000256" key="5">
    <source>
        <dbReference type="ARBA" id="ARBA00022723"/>
    </source>
</evidence>
<dbReference type="GO" id="GO:0006096">
    <property type="term" value="P:glycolytic process"/>
    <property type="evidence" value="ECO:0007669"/>
    <property type="project" value="UniProtKB-UniRule"/>
</dbReference>
<evidence type="ECO:0000256" key="13">
    <source>
        <dbReference type="PIRSR" id="PIRSR001492-3"/>
    </source>
</evidence>
<dbReference type="Proteomes" id="UP000033774">
    <property type="component" value="Unassembled WGS sequence"/>
</dbReference>
<dbReference type="InterPro" id="IPR006124">
    <property type="entry name" value="Metalloenzyme"/>
</dbReference>
<dbReference type="EMBL" id="LAJY01000357">
    <property type="protein sequence ID" value="KJV09108.1"/>
    <property type="molecule type" value="Genomic_DNA"/>
</dbReference>
<dbReference type="PIRSF" id="PIRSF001492">
    <property type="entry name" value="IPGAM"/>
    <property type="match status" value="1"/>
</dbReference>
<keyword evidence="5 9" id="KW-0479">Metal-binding</keyword>
<feature type="binding site" evidence="9 12">
    <location>
        <begin position="152"/>
        <end position="153"/>
    </location>
    <ligand>
        <name>substrate</name>
    </ligand>
</feature>
<dbReference type="CDD" id="cd16010">
    <property type="entry name" value="iPGM"/>
    <property type="match status" value="1"/>
</dbReference>
<evidence type="ECO:0000313" key="17">
    <source>
        <dbReference type="Proteomes" id="UP000033774"/>
    </source>
</evidence>
<dbReference type="OrthoDB" id="9800863at2"/>
<evidence type="ECO:0000256" key="3">
    <source>
        <dbReference type="ARBA" id="ARBA00004798"/>
    </source>
</evidence>
<dbReference type="GO" id="GO:0005829">
    <property type="term" value="C:cytosol"/>
    <property type="evidence" value="ECO:0007669"/>
    <property type="project" value="TreeGrafter"/>
</dbReference>
<dbReference type="GO" id="GO:0004619">
    <property type="term" value="F:phosphoglycerate mutase activity"/>
    <property type="evidence" value="ECO:0007669"/>
    <property type="project" value="UniProtKB-UniRule"/>
</dbReference>
<evidence type="ECO:0000256" key="12">
    <source>
        <dbReference type="PIRSR" id="PIRSR001492-2"/>
    </source>
</evidence>
<evidence type="ECO:0000256" key="8">
    <source>
        <dbReference type="ARBA" id="ARBA00023235"/>
    </source>
</evidence>
<evidence type="ECO:0000256" key="2">
    <source>
        <dbReference type="ARBA" id="ARBA00002315"/>
    </source>
</evidence>
<evidence type="ECO:0000313" key="16">
    <source>
        <dbReference type="EMBL" id="KJV09108.1"/>
    </source>
</evidence>
<dbReference type="SUPFAM" id="SSF53649">
    <property type="entry name" value="Alkaline phosphatase-like"/>
    <property type="match status" value="1"/>
</dbReference>
<feature type="binding site" evidence="9 12">
    <location>
        <position position="123"/>
    </location>
    <ligand>
        <name>substrate</name>
    </ligand>
</feature>
<feature type="binding site" evidence="9 13">
    <location>
        <position position="439"/>
    </location>
    <ligand>
        <name>Mn(2+)</name>
        <dbReference type="ChEBI" id="CHEBI:29035"/>
        <label>2</label>
    </ligand>
</feature>
<feature type="binding site" evidence="9 12">
    <location>
        <position position="190"/>
    </location>
    <ligand>
        <name>substrate</name>
    </ligand>
</feature>
<dbReference type="Pfam" id="PF06415">
    <property type="entry name" value="iPGM_N"/>
    <property type="match status" value="1"/>
</dbReference>
<evidence type="ECO:0000256" key="6">
    <source>
        <dbReference type="ARBA" id="ARBA00023152"/>
    </source>
</evidence>
<feature type="active site" description="Phosphoserine intermediate" evidence="9 11">
    <location>
        <position position="62"/>
    </location>
</feature>
<feature type="domain" description="Metalloenzyme" evidence="14">
    <location>
        <begin position="5"/>
        <end position="496"/>
    </location>
</feature>
<comment type="similarity">
    <text evidence="4 9">Belongs to the BPG-independent phosphoglycerate mutase family.</text>
</comment>
<dbReference type="AlphaFoldDB" id="A0A0F3IRE2"/>
<feature type="binding site" evidence="9 12">
    <location>
        <position position="331"/>
    </location>
    <ligand>
        <name>substrate</name>
    </ligand>
</feature>
<feature type="domain" description="BPG-independent PGAM N-terminal" evidence="15">
    <location>
        <begin position="82"/>
        <end position="292"/>
    </location>
</feature>
<dbReference type="NCBIfam" id="TIGR01307">
    <property type="entry name" value="pgm_bpd_ind"/>
    <property type="match status" value="1"/>
</dbReference>
<gene>
    <name evidence="9" type="primary">gpmI</name>
    <name evidence="16" type="ORF">VZ95_13540</name>
</gene>